<dbReference type="EMBL" id="QFOZ01000004">
    <property type="protein sequence ID" value="PZP89059.1"/>
    <property type="molecule type" value="Genomic_DNA"/>
</dbReference>
<proteinExistence type="predicted"/>
<name>A0A2W5KHX4_9ACTN</name>
<dbReference type="Proteomes" id="UP000248606">
    <property type="component" value="Unassembled WGS sequence"/>
</dbReference>
<evidence type="ECO:0000313" key="2">
    <source>
        <dbReference type="EMBL" id="PZP89059.1"/>
    </source>
</evidence>
<keyword evidence="1" id="KW-1133">Transmembrane helix</keyword>
<dbReference type="AlphaFoldDB" id="A0A2W5KHX4"/>
<evidence type="ECO:0000313" key="3">
    <source>
        <dbReference type="Proteomes" id="UP000248606"/>
    </source>
</evidence>
<keyword evidence="1" id="KW-0472">Membrane</keyword>
<protein>
    <recommendedName>
        <fullName evidence="4">Magnesium transporter</fullName>
    </recommendedName>
</protein>
<evidence type="ECO:0008006" key="4">
    <source>
        <dbReference type="Google" id="ProtNLM"/>
    </source>
</evidence>
<keyword evidence="1" id="KW-0812">Transmembrane</keyword>
<organism evidence="2 3">
    <name type="scientific">Lawsonella clevelandensis</name>
    <dbReference type="NCBI Taxonomy" id="1528099"/>
    <lineage>
        <taxon>Bacteria</taxon>
        <taxon>Bacillati</taxon>
        <taxon>Actinomycetota</taxon>
        <taxon>Actinomycetes</taxon>
        <taxon>Mycobacteriales</taxon>
        <taxon>Lawsonellaceae</taxon>
        <taxon>Lawsonella</taxon>
    </lineage>
</organism>
<accession>A0A2W5KHX4</accession>
<sequence length="432" mass="48651">MRNSRGCFKRKNGYRREAVNFWAKVAYPGGGQIVVAAGKCRRQIKSLLPASQWEKQDIPELGRVEILSIGETQCPSENVFQGSENYEIEIQSDYPRDKNVVVEILTYVLCGNKNTAKRIAASVDDINMSCIGKKNRPVEDVSVETIPTIDLLHLELLHATTLKRKKPGTGGRNPLRIVHRWSRTFITSNGVIHLYTTFSSIEQEKFQSLHSGSWLVRGPSYFSQNSEEVYDASAVIYAYLESLCTHLRRWRIEFDRWYSKIFLLADADSNEVIPGHIREVWQEKAVLEEALKCTTRAINSLESGMKDSFESSTELTSYVNEQLQTIKNIVDEYSNLLVEASESLDSMSEAVRTQESKESAGTAATIAFSNLCMTILLAIVTLMKQKPDMQADTTTAVVTAVILLVITTGLVIGVLDSFRRIVIPFFRVICRD</sequence>
<dbReference type="RefSeq" id="WP_290598545.1">
    <property type="nucleotide sequence ID" value="NZ_CAKZIO010000004.1"/>
</dbReference>
<feature type="transmembrane region" description="Helical" evidence="1">
    <location>
        <begin position="395"/>
        <end position="415"/>
    </location>
</feature>
<gene>
    <name evidence="2" type="ORF">DI579_03940</name>
</gene>
<feature type="transmembrane region" description="Helical" evidence="1">
    <location>
        <begin position="362"/>
        <end position="383"/>
    </location>
</feature>
<reference evidence="2 3" key="1">
    <citation type="submission" date="2017-08" db="EMBL/GenBank/DDBJ databases">
        <title>Infants hospitalized years apart are colonized by the same room-sourced microbial strains.</title>
        <authorList>
            <person name="Brooks B."/>
            <person name="Olm M.R."/>
            <person name="Firek B.A."/>
            <person name="Baker R."/>
            <person name="Thomas B.C."/>
            <person name="Morowitz M.J."/>
            <person name="Banfield J.F."/>
        </authorList>
    </citation>
    <scope>NUCLEOTIDE SEQUENCE [LARGE SCALE GENOMIC DNA]</scope>
    <source>
        <strain evidence="2">S2_006_000_R1_57</strain>
    </source>
</reference>
<evidence type="ECO:0000256" key="1">
    <source>
        <dbReference type="SAM" id="Phobius"/>
    </source>
</evidence>
<comment type="caution">
    <text evidence="2">The sequence shown here is derived from an EMBL/GenBank/DDBJ whole genome shotgun (WGS) entry which is preliminary data.</text>
</comment>